<comment type="caution">
    <text evidence="2">The sequence shown here is derived from an EMBL/GenBank/DDBJ whole genome shotgun (WGS) entry which is preliminary data.</text>
</comment>
<evidence type="ECO:0000313" key="2">
    <source>
        <dbReference type="EMBL" id="MBX7457807.1"/>
    </source>
</evidence>
<keyword evidence="3" id="KW-1185">Reference proteome</keyword>
<dbReference type="Proteomes" id="UP000783253">
    <property type="component" value="Unassembled WGS sequence"/>
</dbReference>
<evidence type="ECO:0000313" key="3">
    <source>
        <dbReference type="Proteomes" id="UP000783253"/>
    </source>
</evidence>
<sequence length="246" mass="27986">MVWGMGQPRGLGEFFPDGQFEGGHWPGRLMGHFHKQPADVQKALFDAPMDPLDAMQFYEGFVVDKFRSEWGTRASPRPEHPPLTPVLDHELPSSFDTVKTYNSLASFISLNDRIAAIDTDFMELLETYEPGVHQFYPIEIRMPKGQKFPRPYHILVIGQYFDSFVPEKSRDQPVSEIPNSGGKLQIESGAKNRIPDLAFAQGVYGNAHFWRERRFGEWLICLSDVLVAEIQKAGLQTPKLFKMITA</sequence>
<dbReference type="EMBL" id="JAIGNK010000002">
    <property type="protein sequence ID" value="MBX7457807.1"/>
    <property type="molecule type" value="Genomic_DNA"/>
</dbReference>
<proteinExistence type="predicted"/>
<protein>
    <recommendedName>
        <fullName evidence="1">Immunity MXAN-0049 protein domain-containing protein</fullName>
    </recommendedName>
</protein>
<organism evidence="2 3">
    <name type="scientific">Qipengyuania polymorpha</name>
    <dbReference type="NCBI Taxonomy" id="2867234"/>
    <lineage>
        <taxon>Bacteria</taxon>
        <taxon>Pseudomonadati</taxon>
        <taxon>Pseudomonadota</taxon>
        <taxon>Alphaproteobacteria</taxon>
        <taxon>Sphingomonadales</taxon>
        <taxon>Erythrobacteraceae</taxon>
        <taxon>Qipengyuania</taxon>
    </lineage>
</organism>
<reference evidence="2 3" key="1">
    <citation type="submission" date="2021-08" db="EMBL/GenBank/DDBJ databases">
        <title>Comparative Genomics Analysis of the Genus Qipengyuania Reveals Extensive Genetic Diversity and Metabolic Versatility, Including the Description of Fifteen Novel Species.</title>
        <authorList>
            <person name="Liu Y."/>
        </authorList>
    </citation>
    <scope>NUCLEOTIDE SEQUENCE [LARGE SCALE GENOMIC DNA]</scope>
    <source>
        <strain evidence="2 3">1NDH17</strain>
    </source>
</reference>
<accession>A0ABS7IWA3</accession>
<name>A0ABS7IWA3_9SPHN</name>
<gene>
    <name evidence="2" type="ORF">K3152_06075</name>
</gene>
<dbReference type="RefSeq" id="WP_221573234.1">
    <property type="nucleotide sequence ID" value="NZ_JAIGNK010000002.1"/>
</dbReference>
<dbReference type="InterPro" id="IPR012433">
    <property type="entry name" value="Imm11"/>
</dbReference>
<evidence type="ECO:0000259" key="1">
    <source>
        <dbReference type="Pfam" id="PF07791"/>
    </source>
</evidence>
<feature type="domain" description="Immunity MXAN-0049 protein" evidence="1">
    <location>
        <begin position="123"/>
        <end position="236"/>
    </location>
</feature>
<dbReference type="Pfam" id="PF07791">
    <property type="entry name" value="Imm11"/>
    <property type="match status" value="1"/>
</dbReference>